<name>A0A074YYS2_OPIVI</name>
<feature type="non-terminal residue" evidence="2">
    <location>
        <position position="1"/>
    </location>
</feature>
<gene>
    <name evidence="2" type="ORF">T265_15421</name>
</gene>
<dbReference type="AlphaFoldDB" id="A0A074YYS2"/>
<proteinExistence type="predicted"/>
<feature type="region of interest" description="Disordered" evidence="1">
    <location>
        <begin position="1"/>
        <end position="21"/>
    </location>
</feature>
<dbReference type="EMBL" id="KL597115">
    <property type="protein sequence ID" value="KER19946.1"/>
    <property type="molecule type" value="Genomic_DNA"/>
</dbReference>
<dbReference type="GeneID" id="20329586"/>
<dbReference type="Proteomes" id="UP000054324">
    <property type="component" value="Unassembled WGS sequence"/>
</dbReference>
<accession>A0A074YYS2</accession>
<feature type="non-terminal residue" evidence="2">
    <location>
        <position position="89"/>
    </location>
</feature>
<protein>
    <submittedName>
        <fullName evidence="2">Uncharacterized protein</fullName>
    </submittedName>
</protein>
<organism evidence="2 3">
    <name type="scientific">Opisthorchis viverrini</name>
    <name type="common">Southeast Asian liver fluke</name>
    <dbReference type="NCBI Taxonomy" id="6198"/>
    <lineage>
        <taxon>Eukaryota</taxon>
        <taxon>Metazoa</taxon>
        <taxon>Spiralia</taxon>
        <taxon>Lophotrochozoa</taxon>
        <taxon>Platyhelminthes</taxon>
        <taxon>Trematoda</taxon>
        <taxon>Digenea</taxon>
        <taxon>Opisthorchiida</taxon>
        <taxon>Opisthorchiata</taxon>
        <taxon>Opisthorchiidae</taxon>
        <taxon>Opisthorchis</taxon>
    </lineage>
</organism>
<keyword evidence="3" id="KW-1185">Reference proteome</keyword>
<evidence type="ECO:0000313" key="3">
    <source>
        <dbReference type="Proteomes" id="UP000054324"/>
    </source>
</evidence>
<evidence type="ECO:0000256" key="1">
    <source>
        <dbReference type="SAM" id="MobiDB-lite"/>
    </source>
</evidence>
<evidence type="ECO:0000313" key="2">
    <source>
        <dbReference type="EMBL" id="KER19946.1"/>
    </source>
</evidence>
<sequence length="89" mass="10163">EFVLPDRHLDSGAKQKSKRYEKTPVQWLNDIPENNLLNEENTCKSDKASVNLSSSLKDSDLEATQFKTGRTCDEQNDKVLCNNTAFLMR</sequence>
<dbReference type="KEGG" id="ovi:T265_15421"/>
<reference evidence="2 3" key="1">
    <citation type="submission" date="2013-11" db="EMBL/GenBank/DDBJ databases">
        <title>Opisthorchis viverrini - life in the bile duct.</title>
        <authorList>
            <person name="Young N.D."/>
            <person name="Nagarajan N."/>
            <person name="Lin S.J."/>
            <person name="Korhonen P.K."/>
            <person name="Jex A.R."/>
            <person name="Hall R.S."/>
            <person name="Safavi-Hemami H."/>
            <person name="Kaewkong W."/>
            <person name="Bertrand D."/>
            <person name="Gao S."/>
            <person name="Seet Q."/>
            <person name="Wongkham S."/>
            <person name="Teh B.T."/>
            <person name="Wongkham C."/>
            <person name="Intapan P.M."/>
            <person name="Maleewong W."/>
            <person name="Yang X."/>
            <person name="Hu M."/>
            <person name="Wang Z."/>
            <person name="Hofmann A."/>
            <person name="Sternberg P.W."/>
            <person name="Tan P."/>
            <person name="Wang J."/>
            <person name="Gasser R.B."/>
        </authorList>
    </citation>
    <scope>NUCLEOTIDE SEQUENCE [LARGE SCALE GENOMIC DNA]</scope>
</reference>
<dbReference type="RefSeq" id="XP_009176299.1">
    <property type="nucleotide sequence ID" value="XM_009178035.1"/>
</dbReference>
<dbReference type="CTD" id="20329586"/>